<proteinExistence type="predicted"/>
<dbReference type="EMBL" id="GGEC01008449">
    <property type="protein sequence ID" value="MBW88932.1"/>
    <property type="molecule type" value="Transcribed_RNA"/>
</dbReference>
<organism evidence="1">
    <name type="scientific">Rhizophora mucronata</name>
    <name type="common">Asiatic mangrove</name>
    <dbReference type="NCBI Taxonomy" id="61149"/>
    <lineage>
        <taxon>Eukaryota</taxon>
        <taxon>Viridiplantae</taxon>
        <taxon>Streptophyta</taxon>
        <taxon>Embryophyta</taxon>
        <taxon>Tracheophyta</taxon>
        <taxon>Spermatophyta</taxon>
        <taxon>Magnoliopsida</taxon>
        <taxon>eudicotyledons</taxon>
        <taxon>Gunneridae</taxon>
        <taxon>Pentapetalae</taxon>
        <taxon>rosids</taxon>
        <taxon>fabids</taxon>
        <taxon>Malpighiales</taxon>
        <taxon>Rhizophoraceae</taxon>
        <taxon>Rhizophora</taxon>
    </lineage>
</organism>
<name>A0A2P2J624_RHIMU</name>
<reference evidence="1" key="1">
    <citation type="submission" date="2018-02" db="EMBL/GenBank/DDBJ databases">
        <title>Rhizophora mucronata_Transcriptome.</title>
        <authorList>
            <person name="Meera S.P."/>
            <person name="Sreeshan A."/>
            <person name="Augustine A."/>
        </authorList>
    </citation>
    <scope>NUCLEOTIDE SEQUENCE</scope>
    <source>
        <tissue evidence="1">Leaf</tissue>
    </source>
</reference>
<accession>A0A2P2J624</accession>
<protein>
    <submittedName>
        <fullName evidence="1">Uncharacterized protein</fullName>
    </submittedName>
</protein>
<sequence length="12" mass="1352">MTMTSEPDRNNG</sequence>
<evidence type="ECO:0000313" key="1">
    <source>
        <dbReference type="EMBL" id="MBW88932.1"/>
    </source>
</evidence>